<reference evidence="1" key="1">
    <citation type="submission" date="2023-10" db="EMBL/GenBank/DDBJ databases">
        <authorList>
            <person name="Rodriguez Cubillos JULIANA M."/>
            <person name="De Vega J."/>
        </authorList>
    </citation>
    <scope>NUCLEOTIDE SEQUENCE</scope>
</reference>
<protein>
    <submittedName>
        <fullName evidence="1">Uncharacterized protein</fullName>
    </submittedName>
</protein>
<keyword evidence="2" id="KW-1185">Reference proteome</keyword>
<gene>
    <name evidence="1" type="ORF">MILVUS5_LOCUS6138</name>
</gene>
<sequence length="147" mass="16649">MSSEQGIENNVNNKQFIPRNDIQTSDVVFAINADAVMVQDAISEKFKKVMMIIFTTTPTFGFKNGFMSYNVASRQPNRVCLVDNSIEGYVSLCFPACYHHLVKGVTSHCLVAMQCCAFILNTKRLAEIMFFVLDVESKQCTNLPRYR</sequence>
<dbReference type="Proteomes" id="UP001177021">
    <property type="component" value="Unassembled WGS sequence"/>
</dbReference>
<proteinExistence type="predicted"/>
<dbReference type="EMBL" id="CASHSV030000002">
    <property type="protein sequence ID" value="CAJ2635459.1"/>
    <property type="molecule type" value="Genomic_DNA"/>
</dbReference>
<name>A0ACB0ISC9_TRIPR</name>
<accession>A0ACB0ISC9</accession>
<organism evidence="1 2">
    <name type="scientific">Trifolium pratense</name>
    <name type="common">Red clover</name>
    <dbReference type="NCBI Taxonomy" id="57577"/>
    <lineage>
        <taxon>Eukaryota</taxon>
        <taxon>Viridiplantae</taxon>
        <taxon>Streptophyta</taxon>
        <taxon>Embryophyta</taxon>
        <taxon>Tracheophyta</taxon>
        <taxon>Spermatophyta</taxon>
        <taxon>Magnoliopsida</taxon>
        <taxon>eudicotyledons</taxon>
        <taxon>Gunneridae</taxon>
        <taxon>Pentapetalae</taxon>
        <taxon>rosids</taxon>
        <taxon>fabids</taxon>
        <taxon>Fabales</taxon>
        <taxon>Fabaceae</taxon>
        <taxon>Papilionoideae</taxon>
        <taxon>50 kb inversion clade</taxon>
        <taxon>NPAAA clade</taxon>
        <taxon>Hologalegina</taxon>
        <taxon>IRL clade</taxon>
        <taxon>Trifolieae</taxon>
        <taxon>Trifolium</taxon>
    </lineage>
</organism>
<comment type="caution">
    <text evidence="1">The sequence shown here is derived from an EMBL/GenBank/DDBJ whole genome shotgun (WGS) entry which is preliminary data.</text>
</comment>
<evidence type="ECO:0000313" key="2">
    <source>
        <dbReference type="Proteomes" id="UP001177021"/>
    </source>
</evidence>
<evidence type="ECO:0000313" key="1">
    <source>
        <dbReference type="EMBL" id="CAJ2635459.1"/>
    </source>
</evidence>